<feature type="region of interest" description="Disordered" evidence="1">
    <location>
        <begin position="44"/>
        <end position="91"/>
    </location>
</feature>
<keyword evidence="3" id="KW-1185">Reference proteome</keyword>
<reference evidence="2" key="2">
    <citation type="submission" date="2020-09" db="EMBL/GenBank/DDBJ databases">
        <authorList>
            <person name="Sun Q."/>
            <person name="Zhou Y."/>
        </authorList>
    </citation>
    <scope>NUCLEOTIDE SEQUENCE</scope>
    <source>
        <strain evidence="2">CGMCC 1.12997</strain>
    </source>
</reference>
<protein>
    <submittedName>
        <fullName evidence="2">Uncharacterized protein</fullName>
    </submittedName>
</protein>
<organism evidence="2 3">
    <name type="scientific">Edaphobacter dinghuensis</name>
    <dbReference type="NCBI Taxonomy" id="1560005"/>
    <lineage>
        <taxon>Bacteria</taxon>
        <taxon>Pseudomonadati</taxon>
        <taxon>Acidobacteriota</taxon>
        <taxon>Terriglobia</taxon>
        <taxon>Terriglobales</taxon>
        <taxon>Acidobacteriaceae</taxon>
        <taxon>Edaphobacter</taxon>
    </lineage>
</organism>
<evidence type="ECO:0000313" key="2">
    <source>
        <dbReference type="EMBL" id="GGG63378.1"/>
    </source>
</evidence>
<dbReference type="Proteomes" id="UP000647241">
    <property type="component" value="Unassembled WGS sequence"/>
</dbReference>
<dbReference type="EMBL" id="BMGT01000001">
    <property type="protein sequence ID" value="GGG63378.1"/>
    <property type="molecule type" value="Genomic_DNA"/>
</dbReference>
<name>A0A917LX27_9BACT</name>
<accession>A0A917LX27</accession>
<reference evidence="2" key="1">
    <citation type="journal article" date="2014" name="Int. J. Syst. Evol. Microbiol.">
        <title>Complete genome sequence of Corynebacterium casei LMG S-19264T (=DSM 44701T), isolated from a smear-ripened cheese.</title>
        <authorList>
            <consortium name="US DOE Joint Genome Institute (JGI-PGF)"/>
            <person name="Walter F."/>
            <person name="Albersmeier A."/>
            <person name="Kalinowski J."/>
            <person name="Ruckert C."/>
        </authorList>
    </citation>
    <scope>NUCLEOTIDE SEQUENCE</scope>
    <source>
        <strain evidence="2">CGMCC 1.12997</strain>
    </source>
</reference>
<proteinExistence type="predicted"/>
<dbReference type="AlphaFoldDB" id="A0A917LX27"/>
<sequence>MEPRGILLAKRSIGFGDADEIDIRVRGQLVQEAHDVIMVQSNNSDADVSRVLRRSRSKRERTKDKEADEGFKDATERGGHRCRPVYLSDRK</sequence>
<evidence type="ECO:0000313" key="3">
    <source>
        <dbReference type="Proteomes" id="UP000647241"/>
    </source>
</evidence>
<evidence type="ECO:0000256" key="1">
    <source>
        <dbReference type="SAM" id="MobiDB-lite"/>
    </source>
</evidence>
<feature type="compositionally biased region" description="Basic residues" evidence="1">
    <location>
        <begin position="51"/>
        <end position="60"/>
    </location>
</feature>
<feature type="compositionally biased region" description="Basic and acidic residues" evidence="1">
    <location>
        <begin position="61"/>
        <end position="79"/>
    </location>
</feature>
<comment type="caution">
    <text evidence="2">The sequence shown here is derived from an EMBL/GenBank/DDBJ whole genome shotgun (WGS) entry which is preliminary data.</text>
</comment>
<gene>
    <name evidence="2" type="ORF">GCM10011585_01110</name>
</gene>